<dbReference type="RefSeq" id="WP_096290550.1">
    <property type="nucleotide sequence ID" value="NZ_FXEG02000005.1"/>
</dbReference>
<accession>A0A2K4YIG8</accession>
<organism evidence="2 3">
    <name type="scientific">Mycobacterium ahvazicum</name>
    <dbReference type="NCBI Taxonomy" id="1964395"/>
    <lineage>
        <taxon>Bacteria</taxon>
        <taxon>Bacillati</taxon>
        <taxon>Actinomycetota</taxon>
        <taxon>Actinomycetes</taxon>
        <taxon>Mycobacteriales</taxon>
        <taxon>Mycobacteriaceae</taxon>
        <taxon>Mycobacterium</taxon>
        <taxon>Mycobacterium simiae complex</taxon>
    </lineage>
</organism>
<proteinExistence type="predicted"/>
<feature type="transmembrane region" description="Helical" evidence="1">
    <location>
        <begin position="6"/>
        <end position="38"/>
    </location>
</feature>
<evidence type="ECO:0000313" key="3">
    <source>
        <dbReference type="Proteomes" id="UP000236318"/>
    </source>
</evidence>
<name>A0A2K4YIG8_9MYCO</name>
<dbReference type="EMBL" id="FXEG02000005">
    <property type="protein sequence ID" value="SOX56568.1"/>
    <property type="molecule type" value="Genomic_DNA"/>
</dbReference>
<evidence type="ECO:0008006" key="4">
    <source>
        <dbReference type="Google" id="ProtNLM"/>
    </source>
</evidence>
<comment type="caution">
    <text evidence="2">The sequence shown here is derived from an EMBL/GenBank/DDBJ whole genome shotgun (WGS) entry which is preliminary data.</text>
</comment>
<keyword evidence="1" id="KW-1133">Transmembrane helix</keyword>
<keyword evidence="3" id="KW-1185">Reference proteome</keyword>
<evidence type="ECO:0000313" key="2">
    <source>
        <dbReference type="EMBL" id="SOX56568.1"/>
    </source>
</evidence>
<sequence>MVVLGVVLLILGYLFAIPLLWTIGIVLIVIGAVLWILGSVGRPVGGRRYWY</sequence>
<reference evidence="2" key="1">
    <citation type="submission" date="2018-01" db="EMBL/GenBank/DDBJ databases">
        <authorList>
            <consortium name="Urmite Genomes"/>
        </authorList>
    </citation>
    <scope>NUCLEOTIDE SEQUENCE [LARGE SCALE GENOMIC DNA]</scope>
    <source>
        <strain evidence="2">AFP003</strain>
    </source>
</reference>
<dbReference type="Proteomes" id="UP000236318">
    <property type="component" value="Unassembled WGS sequence"/>
</dbReference>
<keyword evidence="1" id="KW-0812">Transmembrane</keyword>
<protein>
    <recommendedName>
        <fullName evidence="4">Hydrophobic protein</fullName>
    </recommendedName>
</protein>
<keyword evidence="1" id="KW-0472">Membrane</keyword>
<gene>
    <name evidence="2" type="ORF">MAAFP003_5273</name>
</gene>
<evidence type="ECO:0000256" key="1">
    <source>
        <dbReference type="SAM" id="Phobius"/>
    </source>
</evidence>
<dbReference type="AlphaFoldDB" id="A0A2K4YIG8"/>